<gene>
    <name evidence="2" type="primary">LOC105129864</name>
</gene>
<dbReference type="RefSeq" id="XP_011030406.1">
    <property type="nucleotide sequence ID" value="XM_011032104.1"/>
</dbReference>
<dbReference type="AlphaFoldDB" id="A0AAJ6UJR1"/>
<evidence type="ECO:0000313" key="1">
    <source>
        <dbReference type="Proteomes" id="UP000694918"/>
    </source>
</evidence>
<evidence type="ECO:0000313" key="2">
    <source>
        <dbReference type="RefSeq" id="XP_011030406.1"/>
    </source>
</evidence>
<accession>A0AAJ6UJR1</accession>
<name>A0AAJ6UJR1_POPEU</name>
<proteinExistence type="predicted"/>
<protein>
    <submittedName>
        <fullName evidence="2">Uncharacterized protein LOC105129864 isoform X1</fullName>
    </submittedName>
</protein>
<dbReference type="KEGG" id="peu:105129864"/>
<dbReference type="Proteomes" id="UP000694918">
    <property type="component" value="Unplaced"/>
</dbReference>
<dbReference type="GeneID" id="105129864"/>
<organism evidence="1 2">
    <name type="scientific">Populus euphratica</name>
    <name type="common">Euphrates poplar</name>
    <dbReference type="NCBI Taxonomy" id="75702"/>
    <lineage>
        <taxon>Eukaryota</taxon>
        <taxon>Viridiplantae</taxon>
        <taxon>Streptophyta</taxon>
        <taxon>Embryophyta</taxon>
        <taxon>Tracheophyta</taxon>
        <taxon>Spermatophyta</taxon>
        <taxon>Magnoliopsida</taxon>
        <taxon>eudicotyledons</taxon>
        <taxon>Gunneridae</taxon>
        <taxon>Pentapetalae</taxon>
        <taxon>rosids</taxon>
        <taxon>fabids</taxon>
        <taxon>Malpighiales</taxon>
        <taxon>Salicaceae</taxon>
        <taxon>Saliceae</taxon>
        <taxon>Populus</taxon>
    </lineage>
</organism>
<reference evidence="2" key="1">
    <citation type="submission" date="2025-08" db="UniProtKB">
        <authorList>
            <consortium name="RefSeq"/>
        </authorList>
    </citation>
    <scope>IDENTIFICATION</scope>
</reference>
<keyword evidence="1" id="KW-1185">Reference proteome</keyword>
<sequence>MKILPHSDIDNFCAPCYIYFIYFHIFHFPWRFSTLDFNLFKLDLRIFNHGKVLKVRYKERNLPIHQVRDAVADLNAQELITKKNKLRSRQKKLKACDLSSLTELLPELKPPRQSKPAAECKLNSKSRKKQMCVLHLCFILSKFSSFPLRYLI</sequence>